<evidence type="ECO:0000256" key="1">
    <source>
        <dbReference type="ARBA" id="ARBA00004162"/>
    </source>
</evidence>
<dbReference type="Gene3D" id="6.10.250.1780">
    <property type="match status" value="1"/>
</dbReference>
<dbReference type="GO" id="GO:0048406">
    <property type="term" value="F:nerve growth factor binding"/>
    <property type="evidence" value="ECO:0007669"/>
    <property type="project" value="TreeGrafter"/>
</dbReference>
<keyword evidence="7" id="KW-0325">Glycoprotein</keyword>
<dbReference type="PANTHER" id="PTHR46605:SF2">
    <property type="entry name" value="TNFR-CYS DOMAIN-CONTAINING PROTEIN"/>
    <property type="match status" value="1"/>
</dbReference>
<dbReference type="GO" id="GO:0009986">
    <property type="term" value="C:cell surface"/>
    <property type="evidence" value="ECO:0007669"/>
    <property type="project" value="TreeGrafter"/>
</dbReference>
<feature type="repeat" description="TNFR-Cys" evidence="8">
    <location>
        <begin position="37"/>
        <end position="78"/>
    </location>
</feature>
<dbReference type="CDD" id="cd01670">
    <property type="entry name" value="Death"/>
    <property type="match status" value="1"/>
</dbReference>
<keyword evidence="4" id="KW-0053">Apoptosis</keyword>
<evidence type="ECO:0000313" key="12">
    <source>
        <dbReference type="Proteomes" id="UP000230750"/>
    </source>
</evidence>
<dbReference type="SMART" id="SM00208">
    <property type="entry name" value="TNFR"/>
    <property type="match status" value="2"/>
</dbReference>
<dbReference type="AlphaFoldDB" id="A0A2G8KX84"/>
<comment type="caution">
    <text evidence="8">Lacks conserved residue(s) required for the propagation of feature annotation.</text>
</comment>
<dbReference type="GO" id="GO:0006915">
    <property type="term" value="P:apoptotic process"/>
    <property type="evidence" value="ECO:0007669"/>
    <property type="project" value="UniProtKB-KW"/>
</dbReference>
<protein>
    <submittedName>
        <fullName evidence="11">Putative tumor necrosis factor receptor superfamily member 16</fullName>
    </submittedName>
</protein>
<keyword evidence="2" id="KW-1003">Cell membrane</keyword>
<dbReference type="GO" id="GO:0015026">
    <property type="term" value="F:coreceptor activity"/>
    <property type="evidence" value="ECO:0007669"/>
    <property type="project" value="TreeGrafter"/>
</dbReference>
<dbReference type="Gene3D" id="1.10.533.10">
    <property type="entry name" value="Death Domain, Fas"/>
    <property type="match status" value="1"/>
</dbReference>
<dbReference type="Pfam" id="PF18422">
    <property type="entry name" value="TNFR_16_TM"/>
    <property type="match status" value="1"/>
</dbReference>
<dbReference type="STRING" id="307972.A0A2G8KX84"/>
<keyword evidence="3 9" id="KW-0812">Transmembrane</keyword>
<evidence type="ECO:0000256" key="7">
    <source>
        <dbReference type="ARBA" id="ARBA00023180"/>
    </source>
</evidence>
<feature type="disulfide bond" evidence="8">
    <location>
        <begin position="57"/>
        <end position="70"/>
    </location>
</feature>
<evidence type="ECO:0000256" key="3">
    <source>
        <dbReference type="ARBA" id="ARBA00022692"/>
    </source>
</evidence>
<keyword evidence="6 9" id="KW-0472">Membrane</keyword>
<dbReference type="InterPro" id="IPR052302">
    <property type="entry name" value="Neurotrophin_rcpt-DD"/>
</dbReference>
<feature type="domain" description="TNFR-Cys" evidence="10">
    <location>
        <begin position="37"/>
        <end position="78"/>
    </location>
</feature>
<comment type="caution">
    <text evidence="11">The sequence shown here is derived from an EMBL/GenBank/DDBJ whole genome shotgun (WGS) entry which is preliminary data.</text>
</comment>
<dbReference type="InterPro" id="IPR041448">
    <property type="entry name" value="TNFR16_TM"/>
</dbReference>
<keyword evidence="8" id="KW-1015">Disulfide bond</keyword>
<dbReference type="GO" id="GO:0007266">
    <property type="term" value="P:Rho protein signal transduction"/>
    <property type="evidence" value="ECO:0007669"/>
    <property type="project" value="TreeGrafter"/>
</dbReference>
<dbReference type="Proteomes" id="UP000230750">
    <property type="component" value="Unassembled WGS sequence"/>
</dbReference>
<proteinExistence type="predicted"/>
<dbReference type="SUPFAM" id="SSF57586">
    <property type="entry name" value="TNF receptor-like"/>
    <property type="match status" value="1"/>
</dbReference>
<dbReference type="SUPFAM" id="SSF47986">
    <property type="entry name" value="DEATH domain"/>
    <property type="match status" value="1"/>
</dbReference>
<dbReference type="InterPro" id="IPR011029">
    <property type="entry name" value="DEATH-like_dom_sf"/>
</dbReference>
<keyword evidence="11" id="KW-0675">Receptor</keyword>
<dbReference type="GO" id="GO:0005886">
    <property type="term" value="C:plasma membrane"/>
    <property type="evidence" value="ECO:0007669"/>
    <property type="project" value="UniProtKB-SubCell"/>
</dbReference>
<dbReference type="PROSITE" id="PS00652">
    <property type="entry name" value="TNFR_NGFR_1"/>
    <property type="match status" value="1"/>
</dbReference>
<evidence type="ECO:0000259" key="10">
    <source>
        <dbReference type="PROSITE" id="PS50050"/>
    </source>
</evidence>
<feature type="disulfide bond" evidence="8">
    <location>
        <begin position="60"/>
        <end position="78"/>
    </location>
</feature>
<feature type="transmembrane region" description="Helical" evidence="9">
    <location>
        <begin position="106"/>
        <end position="126"/>
    </location>
</feature>
<accession>A0A2G8KX84</accession>
<dbReference type="Gene3D" id="2.10.50.10">
    <property type="entry name" value="Tumor Necrosis Factor Receptor, subunit A, domain 2"/>
    <property type="match status" value="2"/>
</dbReference>
<dbReference type="OrthoDB" id="10048028at2759"/>
<dbReference type="Pfam" id="PF00020">
    <property type="entry name" value="TNFR_c6"/>
    <property type="match status" value="2"/>
</dbReference>
<dbReference type="EMBL" id="MRZV01000322">
    <property type="protein sequence ID" value="PIK52601.1"/>
    <property type="molecule type" value="Genomic_DNA"/>
</dbReference>
<evidence type="ECO:0000256" key="4">
    <source>
        <dbReference type="ARBA" id="ARBA00022703"/>
    </source>
</evidence>
<evidence type="ECO:0000313" key="11">
    <source>
        <dbReference type="EMBL" id="PIK52601.1"/>
    </source>
</evidence>
<dbReference type="InterPro" id="IPR001368">
    <property type="entry name" value="TNFR/NGFR_Cys_rich_reg"/>
</dbReference>
<organism evidence="11 12">
    <name type="scientific">Stichopus japonicus</name>
    <name type="common">Sea cucumber</name>
    <dbReference type="NCBI Taxonomy" id="307972"/>
    <lineage>
        <taxon>Eukaryota</taxon>
        <taxon>Metazoa</taxon>
        <taxon>Echinodermata</taxon>
        <taxon>Eleutherozoa</taxon>
        <taxon>Echinozoa</taxon>
        <taxon>Holothuroidea</taxon>
        <taxon>Aspidochirotacea</taxon>
        <taxon>Aspidochirotida</taxon>
        <taxon>Stichopodidae</taxon>
        <taxon>Apostichopus</taxon>
    </lineage>
</organism>
<dbReference type="GO" id="GO:0005035">
    <property type="term" value="F:death receptor activity"/>
    <property type="evidence" value="ECO:0007669"/>
    <property type="project" value="TreeGrafter"/>
</dbReference>
<dbReference type="PROSITE" id="PS50050">
    <property type="entry name" value="TNFR_NGFR_2"/>
    <property type="match status" value="1"/>
</dbReference>
<evidence type="ECO:0000256" key="5">
    <source>
        <dbReference type="ARBA" id="ARBA00022989"/>
    </source>
</evidence>
<evidence type="ECO:0000256" key="9">
    <source>
        <dbReference type="SAM" id="Phobius"/>
    </source>
</evidence>
<sequence length="266" mass="29588">MGLFRKNGGVCSQCSVCPPGFGTIQPCTFLEDIICEECVPLKTYSDVVTRATVCKPCTRCRRGTFIVENCTKYSDTVCSPPPSSGVSLTPPSDPTGHPYHPGVSIVPLYCVLLAALVVGLLIYVLFKRWSFHQIKLRASQKMVRSNTSSTDIEKNPENLNGSQVLTATTYTGPSSYVVATVSPSTDVSPTTLYKELHSDKKVELEEKLMISRKDGRDWRALCTQLNFTNMDKEDFSKSKDGHVNPVHQMFHKWQSRDENHGNSERS</sequence>
<keyword evidence="12" id="KW-1185">Reference proteome</keyword>
<evidence type="ECO:0000256" key="6">
    <source>
        <dbReference type="ARBA" id="ARBA00023136"/>
    </source>
</evidence>
<evidence type="ECO:0000256" key="2">
    <source>
        <dbReference type="ARBA" id="ARBA00022475"/>
    </source>
</evidence>
<reference evidence="11 12" key="1">
    <citation type="journal article" date="2017" name="PLoS Biol.">
        <title>The sea cucumber genome provides insights into morphological evolution and visceral regeneration.</title>
        <authorList>
            <person name="Zhang X."/>
            <person name="Sun L."/>
            <person name="Yuan J."/>
            <person name="Sun Y."/>
            <person name="Gao Y."/>
            <person name="Zhang L."/>
            <person name="Li S."/>
            <person name="Dai H."/>
            <person name="Hamel J.F."/>
            <person name="Liu C."/>
            <person name="Yu Y."/>
            <person name="Liu S."/>
            <person name="Lin W."/>
            <person name="Guo K."/>
            <person name="Jin S."/>
            <person name="Xu P."/>
            <person name="Storey K.B."/>
            <person name="Huan P."/>
            <person name="Zhang T."/>
            <person name="Zhou Y."/>
            <person name="Zhang J."/>
            <person name="Lin C."/>
            <person name="Li X."/>
            <person name="Xing L."/>
            <person name="Huo D."/>
            <person name="Sun M."/>
            <person name="Wang L."/>
            <person name="Mercier A."/>
            <person name="Li F."/>
            <person name="Yang H."/>
            <person name="Xiang J."/>
        </authorList>
    </citation>
    <scope>NUCLEOTIDE SEQUENCE [LARGE SCALE GENOMIC DNA]</scope>
    <source>
        <strain evidence="11">Shaxun</strain>
        <tissue evidence="11">Muscle</tissue>
    </source>
</reference>
<evidence type="ECO:0000256" key="8">
    <source>
        <dbReference type="PROSITE-ProRule" id="PRU00206"/>
    </source>
</evidence>
<comment type="subcellular location">
    <subcellularLocation>
        <location evidence="1">Cell membrane</location>
        <topology evidence="1">Single-pass membrane protein</topology>
    </subcellularLocation>
</comment>
<keyword evidence="5 9" id="KW-1133">Transmembrane helix</keyword>
<name>A0A2G8KX84_STIJA</name>
<dbReference type="PANTHER" id="PTHR46605">
    <property type="entry name" value="TUMOR NECROSIS FACTOR RECEPTOR"/>
    <property type="match status" value="1"/>
</dbReference>
<gene>
    <name evidence="11" type="ORF">BSL78_10505</name>
</gene>